<keyword evidence="2" id="KW-1185">Reference proteome</keyword>
<gene>
    <name evidence="1" type="ORF">C7389_11173</name>
</gene>
<dbReference type="PANTHER" id="PTHR43434:SF13">
    <property type="entry name" value="PHOSPHOGLYCOLATE PHOSPHATASE"/>
    <property type="match status" value="1"/>
</dbReference>
<dbReference type="RefSeq" id="WP_133592365.1">
    <property type="nucleotide sequence ID" value="NZ_SNVV01000011.1"/>
</dbReference>
<protein>
    <submittedName>
        <fullName evidence="1">Phosphoglycolate phosphatase</fullName>
    </submittedName>
</protein>
<sequence>MPASPPAYRLAIFDLDGTLADSLGWFLGAINLMAGRHRFRRVEAHEVDMLRGQGARQILAHVGLPLWKLPAVTADMRRLMSRDIATIRLFPGVDDALAQLDASGMALALATSNSRANAERILGPQNSARFRHFACGSALFGKRGKYEKLLHQAGVRAAEAVSIGDEIRDAEAARACGLDFAAVAWGYTLPDALQATAPRALLHDMDELLAFLLGQKPASAGVHASAMR</sequence>
<organism evidence="1 2">
    <name type="scientific">Azoarcus indigens</name>
    <dbReference type="NCBI Taxonomy" id="29545"/>
    <lineage>
        <taxon>Bacteria</taxon>
        <taxon>Pseudomonadati</taxon>
        <taxon>Pseudomonadota</taxon>
        <taxon>Betaproteobacteria</taxon>
        <taxon>Rhodocyclales</taxon>
        <taxon>Zoogloeaceae</taxon>
        <taxon>Azoarcus</taxon>
    </lineage>
</organism>
<evidence type="ECO:0000313" key="2">
    <source>
        <dbReference type="Proteomes" id="UP000295129"/>
    </source>
</evidence>
<dbReference type="InterPro" id="IPR023214">
    <property type="entry name" value="HAD_sf"/>
</dbReference>
<proteinExistence type="predicted"/>
<evidence type="ECO:0000313" key="1">
    <source>
        <dbReference type="EMBL" id="TDN49594.1"/>
    </source>
</evidence>
<dbReference type="Proteomes" id="UP000295129">
    <property type="component" value="Unassembled WGS sequence"/>
</dbReference>
<comment type="caution">
    <text evidence="1">The sequence shown here is derived from an EMBL/GenBank/DDBJ whole genome shotgun (WGS) entry which is preliminary data.</text>
</comment>
<dbReference type="SFLD" id="SFLDS00003">
    <property type="entry name" value="Haloacid_Dehalogenase"/>
    <property type="match status" value="1"/>
</dbReference>
<dbReference type="Gene3D" id="3.40.50.1000">
    <property type="entry name" value="HAD superfamily/HAD-like"/>
    <property type="match status" value="1"/>
</dbReference>
<dbReference type="OrthoDB" id="9792518at2"/>
<dbReference type="Pfam" id="PF13419">
    <property type="entry name" value="HAD_2"/>
    <property type="match status" value="1"/>
</dbReference>
<accession>A0A4R6DXK4</accession>
<dbReference type="AlphaFoldDB" id="A0A4R6DXK4"/>
<dbReference type="SUPFAM" id="SSF56784">
    <property type="entry name" value="HAD-like"/>
    <property type="match status" value="1"/>
</dbReference>
<dbReference type="GO" id="GO:0008967">
    <property type="term" value="F:phosphoglycolate phosphatase activity"/>
    <property type="evidence" value="ECO:0007669"/>
    <property type="project" value="TreeGrafter"/>
</dbReference>
<reference evidence="1 2" key="1">
    <citation type="submission" date="2019-03" db="EMBL/GenBank/DDBJ databases">
        <title>Genomic Encyclopedia of Type Strains, Phase IV (KMG-IV): sequencing the most valuable type-strain genomes for metagenomic binning, comparative biology and taxonomic classification.</title>
        <authorList>
            <person name="Goeker M."/>
        </authorList>
    </citation>
    <scope>NUCLEOTIDE SEQUENCE [LARGE SCALE GENOMIC DNA]</scope>
    <source>
        <strain evidence="1 2">DSM 12121</strain>
    </source>
</reference>
<dbReference type="InterPro" id="IPR041492">
    <property type="entry name" value="HAD_2"/>
</dbReference>
<dbReference type="PANTHER" id="PTHR43434">
    <property type="entry name" value="PHOSPHOGLYCOLATE PHOSPHATASE"/>
    <property type="match status" value="1"/>
</dbReference>
<dbReference type="InterPro" id="IPR050155">
    <property type="entry name" value="HAD-like_hydrolase_sf"/>
</dbReference>
<dbReference type="SFLD" id="SFLDG01129">
    <property type="entry name" value="C1.5:_HAD__Beta-PGM__Phosphata"/>
    <property type="match status" value="1"/>
</dbReference>
<dbReference type="GO" id="GO:0006281">
    <property type="term" value="P:DNA repair"/>
    <property type="evidence" value="ECO:0007669"/>
    <property type="project" value="TreeGrafter"/>
</dbReference>
<name>A0A4R6DXK4_9RHOO</name>
<dbReference type="Gene3D" id="1.10.150.240">
    <property type="entry name" value="Putative phosphatase, domain 2"/>
    <property type="match status" value="1"/>
</dbReference>
<dbReference type="InterPro" id="IPR023198">
    <property type="entry name" value="PGP-like_dom2"/>
</dbReference>
<dbReference type="InterPro" id="IPR036412">
    <property type="entry name" value="HAD-like_sf"/>
</dbReference>
<dbReference type="EMBL" id="SNVV01000011">
    <property type="protein sequence ID" value="TDN49594.1"/>
    <property type="molecule type" value="Genomic_DNA"/>
</dbReference>
<dbReference type="GO" id="GO:0005829">
    <property type="term" value="C:cytosol"/>
    <property type="evidence" value="ECO:0007669"/>
    <property type="project" value="TreeGrafter"/>
</dbReference>